<feature type="domain" description="DUF7507" evidence="7">
    <location>
        <begin position="1541"/>
        <end position="1646"/>
    </location>
</feature>
<sequence length="2227" mass="234400">MVAKTRAKQLLVVSVLLAISLVQSAIIPLPAYAVMRSAIPLSMATLTIVDQGDVKLTSSVGFDGTGHGTSSQCALSSINPSYTGLADNSPNDGYVCRYDTVGYNLDFNVAASTSEHILTIDTKDMNVGNTSEKMSFCTADGTTGMTASISGSVCTLKFPAGSSYSGTLKLNVTPPATGTTLAPVITTTVDGATPLVNMLEEVKVLDAIFPDARLRNSPDKIVTIGGQNYLEYDISVNIGDSAVRGTAPIVGNSRNFTRDRNKVAANLEVDFSMLPAGTQITAPSGWTPTATNKYGLSVSSIGSMIDAGTSNLPAFKIQIPVDPSWNGVQTWAPNISKAEFTADSSQYLVTAQNAGFAPDAGIGNPDGTASPWNMPVYSWDSYQYLPNNNYVHLTKDFSPAGVLFDHNLRVTNNATYDMIEAYPKQVTTTSRAFWDVLYLRASLYNPTGSITMTSGWHRSLAELKAAGDTNGVVAQWDSNRQPEIWQATSTGWQKYTGSYSLEYTADQPSSTATWVTDPTQISGGPRGARVVLPPQSLVGDGTDSFRVAFPLKTTTSADYSSWPAPTVGFLKADLHIALQPDGSGTATSGSDYAELDVVAPSFDLTDSLSLNGTNAATGNVAAGSSTSLFSSFSVVPQKIASPQDYRAITNVEISSCAQSVTADVNSGYVLTQKADFGPDGLACTADDVNGWIFSKTTEGTASEGQIIPIQGTFNVKVADLAPSGSSVAFKHNISVEYTSVEGQKVTQINQIARAITIPAVVSQTKTVKQSRIETGDQVDWSLAISNGTASALTDFEFIDILPYDGDARGTKTSVAFSNVRVSAPAGVKIYVTNADPRTLSENTADPMNDPSQPIWCLYGSASCPAGGKYTAIYGYIASLDAGAVQGVQISVDTPGAKANDVLMNNIGISTTPSLPQPLDKTVPVRVDVVASSIAGVLFEDFNKNGTRDSGEPLAQNVTFILQDALGHEIARKASADGTYLFDQLHSGIYRVEVADIPAGAEYTFSYPDKKFPNAVNNASVTLPVESNLTNVDFGIASTPTLSLVKEAKLNNKDSDANLGDKGETITYTFKLTNGPVPVNKLRVSKETLLVGNTTAENSGIAITCDKTSLAAYETVTCRASRDYVILQSDVEAGKINNTAQFVAESVAGSVTSNESSQSIPTDQQKGISLAKRSELHELSGTQDGKAVPGDTITYYFDVTNTGTVELRDIRVEDQLLSGVAISVTCPSNVLAPGATLTCQSVSDYRVTQADVDKGQDIHNTAVAHGTSPVFPGEDIKSDPSSTDTPTDRSSGLSLVKKALLNDVNGNQKADKGETILFEFTVRNTGALTLDPIAIDDPMLKNAGVSVTCAPSSLAAGASVVCKSGAYTVTQADVDRGLVFNEATAHGTTPNLPNDPPKDVVSNPSNTSTPTARDPKATLDKRAVLQDLDADNLADKGEKIVFYFDIRNTGNVTLEKLAVTDDMLSKVLPSAVNVTCPNVSLEPGGLATCESEPYVVTQADADAGKVANVATASGQTPAVPNFPSTSVTTPPDSTETPTDSAAKITLLKKAKLNESDGDGFGRKGDSIVFTFEVTNTGSVTLHDITIQDQFLAGRLVTAITCPQGDLPVGATITCTSAPLPVEQVDVDNGSVDNKATATGITPNGTPTISNESSTHTPMLSTTGLSLAKHAELKDGNGNQLADKGETIIYSFTIKNSGVVTISDVKVNDSMLAALPVPLAVVCDKTTLAPEETTRCEAEPYVVTQDDVDARNVHNSAVATANDPKGNPVPPSPPSTTDTPTNSEPKITLKKYAKLEDANGNALADQDEIINFEFVVENVGTMKVTKVAITDDMLAKAVNPSVVVSCPDKVLLPGEEVTCSASPYKVTKQDVERGKVYNLATADATTVPPAGTTPSPVPQTPPSTTETPTNSVAKIDLVKEAILDDEDGDAKADLGEMITYTFKVTNVGTLDISNTTIDDILLEQNNLAVKCPEVVLGVGETIECVSEPYTVTQDDVDRGEVKNIATAIGNPPPADSNNPRPPVSSPPSNTKTPTDSVAKIALEKQGVLNDVNHNGGADRHETVNYSFVVTNVGSMTVDNIWIEDKKLADEGISIHCPHGGLLPGHSVTCIADPYVVKREEVDAKRVYNIAVAKGKVVVPPPAPGLPDSISIPLFSNGTEVVSNPDDVVHPVVAPSFPEPGDPDYVPLVLDDPQGLAKTGSSLPIWMVMTAILSVLAGGCVLVVRRRRLD</sequence>
<keyword evidence="3" id="KW-0732">Signal</keyword>
<comment type="caution">
    <text evidence="8">The sequence shown here is derived from an EMBL/GenBank/DDBJ whole genome shotgun (WGS) entry which is preliminary data.</text>
</comment>
<evidence type="ECO:0000259" key="6">
    <source>
        <dbReference type="Pfam" id="PF17210"/>
    </source>
</evidence>
<feature type="region of interest" description="Disordered" evidence="4">
    <location>
        <begin position="1384"/>
        <end position="1417"/>
    </location>
</feature>
<dbReference type="Proteomes" id="UP000293036">
    <property type="component" value="Unassembled WGS sequence"/>
</dbReference>
<feature type="compositionally biased region" description="Pro residues" evidence="4">
    <location>
        <begin position="2008"/>
        <end position="2023"/>
    </location>
</feature>
<evidence type="ECO:0000256" key="2">
    <source>
        <dbReference type="ARBA" id="ARBA00022525"/>
    </source>
</evidence>
<feature type="domain" description="DUF7507" evidence="7">
    <location>
        <begin position="1782"/>
        <end position="1885"/>
    </location>
</feature>
<evidence type="ECO:0000313" key="8">
    <source>
        <dbReference type="EMBL" id="TBW20838.1"/>
    </source>
</evidence>
<dbReference type="PANTHER" id="PTHR34819">
    <property type="entry name" value="LARGE CYSTEINE-RICH PERIPLASMIC PROTEIN OMCB"/>
    <property type="match status" value="1"/>
</dbReference>
<dbReference type="PANTHER" id="PTHR34819:SF3">
    <property type="entry name" value="CELL SURFACE PROTEIN"/>
    <property type="match status" value="1"/>
</dbReference>
<dbReference type="SUPFAM" id="SSF117074">
    <property type="entry name" value="Hypothetical protein PA1324"/>
    <property type="match status" value="1"/>
</dbReference>
<comment type="subcellular location">
    <subcellularLocation>
        <location evidence="1">Secreted</location>
    </subcellularLocation>
</comment>
<feature type="region of interest" description="Disordered" evidence="4">
    <location>
        <begin position="1511"/>
        <end position="1537"/>
    </location>
</feature>
<feature type="region of interest" description="Disordered" evidence="4">
    <location>
        <begin position="1634"/>
        <end position="1655"/>
    </location>
</feature>
<feature type="region of interest" description="Disordered" evidence="4">
    <location>
        <begin position="1755"/>
        <end position="1782"/>
    </location>
</feature>
<proteinExistence type="predicted"/>
<dbReference type="Pfam" id="PF17210">
    <property type="entry name" value="SdrD_B"/>
    <property type="match status" value="1"/>
</dbReference>
<dbReference type="OrthoDB" id="3169091at2"/>
<keyword evidence="9" id="KW-1185">Reference proteome</keyword>
<dbReference type="InterPro" id="IPR013783">
    <property type="entry name" value="Ig-like_fold"/>
</dbReference>
<dbReference type="Gene3D" id="2.60.40.10">
    <property type="entry name" value="Immunoglobulins"/>
    <property type="match status" value="1"/>
</dbReference>
<keyword evidence="5" id="KW-0472">Membrane</keyword>
<dbReference type="GO" id="GO:0005975">
    <property type="term" value="P:carbohydrate metabolic process"/>
    <property type="evidence" value="ECO:0007669"/>
    <property type="project" value="UniProtKB-ARBA"/>
</dbReference>
<feature type="region of interest" description="Disordered" evidence="4">
    <location>
        <begin position="2003"/>
        <end position="2032"/>
    </location>
</feature>
<feature type="domain" description="DUF7507" evidence="7">
    <location>
        <begin position="1912"/>
        <end position="2012"/>
    </location>
</feature>
<feature type="domain" description="SD-repeat containing protein B" evidence="6">
    <location>
        <begin position="933"/>
        <end position="1034"/>
    </location>
</feature>
<evidence type="ECO:0000256" key="5">
    <source>
        <dbReference type="SAM" id="Phobius"/>
    </source>
</evidence>
<dbReference type="NCBIfam" id="TIGR01451">
    <property type="entry name" value="B_ant_repeat"/>
    <property type="match status" value="2"/>
</dbReference>
<feature type="domain" description="DUF7507" evidence="7">
    <location>
        <begin position="1664"/>
        <end position="1768"/>
    </location>
</feature>
<gene>
    <name evidence="8" type="ORF">EZJ44_07885</name>
</gene>
<dbReference type="InterPro" id="IPR033764">
    <property type="entry name" value="Sdr_B"/>
</dbReference>
<dbReference type="InterPro" id="IPR051172">
    <property type="entry name" value="Chlamydia_OmcB"/>
</dbReference>
<evidence type="ECO:0000256" key="4">
    <source>
        <dbReference type="SAM" id="MobiDB-lite"/>
    </source>
</evidence>
<reference evidence="8 9" key="1">
    <citation type="submission" date="2019-02" db="EMBL/GenBank/DDBJ databases">
        <title>Arcanobacterium bovis sp. nov., isolated from the milk of a cow with mastitis.</title>
        <authorList>
            <person name="Sammra O."/>
            <person name="Foster G."/>
            <person name="Hassan A."/>
            <person name="Alssahen M."/>
            <person name="Laemmler C."/>
            <person name="Borowiak M."/>
            <person name="Malorny B."/>
            <person name="Abdulmawjood A."/>
        </authorList>
    </citation>
    <scope>NUCLEOTIDE SEQUENCE [LARGE SCALE GENOMIC DNA]</scope>
    <source>
        <strain evidence="8 9">C605018/01/1</strain>
    </source>
</reference>
<feature type="domain" description="DUF7507" evidence="7">
    <location>
        <begin position="2037"/>
        <end position="2133"/>
    </location>
</feature>
<feature type="domain" description="DUF7507" evidence="7">
    <location>
        <begin position="1414"/>
        <end position="1521"/>
    </location>
</feature>
<feature type="domain" description="DUF7507" evidence="7">
    <location>
        <begin position="1291"/>
        <end position="1390"/>
    </location>
</feature>
<feature type="region of interest" description="Disordered" evidence="4">
    <location>
        <begin position="1881"/>
        <end position="1907"/>
    </location>
</feature>
<feature type="transmembrane region" description="Helical" evidence="5">
    <location>
        <begin position="2200"/>
        <end position="2221"/>
    </location>
</feature>
<protein>
    <submittedName>
        <fullName evidence="8">Uncharacterized protein</fullName>
    </submittedName>
</protein>
<keyword evidence="2" id="KW-0964">Secreted</keyword>
<feature type="compositionally biased region" description="Low complexity" evidence="4">
    <location>
        <begin position="1278"/>
        <end position="1290"/>
    </location>
</feature>
<keyword evidence="5" id="KW-1133">Transmembrane helix</keyword>
<dbReference type="Pfam" id="PF24346">
    <property type="entry name" value="DUF7507"/>
    <property type="match status" value="9"/>
</dbReference>
<feature type="domain" description="DUF7507" evidence="7">
    <location>
        <begin position="1167"/>
        <end position="1268"/>
    </location>
</feature>
<feature type="compositionally biased region" description="Low complexity" evidence="4">
    <location>
        <begin position="1522"/>
        <end position="1537"/>
    </location>
</feature>
<feature type="compositionally biased region" description="Low complexity" evidence="4">
    <location>
        <begin position="1773"/>
        <end position="1782"/>
    </location>
</feature>
<evidence type="ECO:0000259" key="7">
    <source>
        <dbReference type="Pfam" id="PF24346"/>
    </source>
</evidence>
<accession>A0A4Q9UYQ8</accession>
<name>A0A4Q9UYQ8_9ACTO</name>
<keyword evidence="5" id="KW-0812">Transmembrane</keyword>
<dbReference type="InterPro" id="IPR047589">
    <property type="entry name" value="DUF11_rpt"/>
</dbReference>
<organism evidence="8 9">
    <name type="scientific">Arcanobacterium bovis</name>
    <dbReference type="NCBI Taxonomy" id="2529275"/>
    <lineage>
        <taxon>Bacteria</taxon>
        <taxon>Bacillati</taxon>
        <taxon>Actinomycetota</taxon>
        <taxon>Actinomycetes</taxon>
        <taxon>Actinomycetales</taxon>
        <taxon>Actinomycetaceae</taxon>
        <taxon>Arcanobacterium</taxon>
    </lineage>
</organism>
<feature type="region of interest" description="Disordered" evidence="4">
    <location>
        <begin position="1262"/>
        <end position="1291"/>
    </location>
</feature>
<evidence type="ECO:0000313" key="9">
    <source>
        <dbReference type="Proteomes" id="UP000293036"/>
    </source>
</evidence>
<evidence type="ECO:0000256" key="1">
    <source>
        <dbReference type="ARBA" id="ARBA00004613"/>
    </source>
</evidence>
<feature type="domain" description="DUF7507" evidence="7">
    <location>
        <begin position="1038"/>
        <end position="1152"/>
    </location>
</feature>
<evidence type="ECO:0000256" key="3">
    <source>
        <dbReference type="ARBA" id="ARBA00022729"/>
    </source>
</evidence>
<dbReference type="EMBL" id="SJDT01000007">
    <property type="protein sequence ID" value="TBW20838.1"/>
    <property type="molecule type" value="Genomic_DNA"/>
</dbReference>
<feature type="compositionally biased region" description="Polar residues" evidence="4">
    <location>
        <begin position="1401"/>
        <end position="1410"/>
    </location>
</feature>
<dbReference type="GO" id="GO:0005576">
    <property type="term" value="C:extracellular region"/>
    <property type="evidence" value="ECO:0007669"/>
    <property type="project" value="UniProtKB-SubCell"/>
</dbReference>
<dbReference type="InterPro" id="IPR055354">
    <property type="entry name" value="DUF7507"/>
</dbReference>